<keyword evidence="3" id="KW-1185">Reference proteome</keyword>
<accession>A0A9P5XKB1</accession>
<feature type="compositionally biased region" description="Low complexity" evidence="1">
    <location>
        <begin position="9"/>
        <end position="25"/>
    </location>
</feature>
<proteinExistence type="predicted"/>
<organism evidence="2 3">
    <name type="scientific">Macrolepiota fuliginosa MF-IS2</name>
    <dbReference type="NCBI Taxonomy" id="1400762"/>
    <lineage>
        <taxon>Eukaryota</taxon>
        <taxon>Fungi</taxon>
        <taxon>Dikarya</taxon>
        <taxon>Basidiomycota</taxon>
        <taxon>Agaricomycotina</taxon>
        <taxon>Agaricomycetes</taxon>
        <taxon>Agaricomycetidae</taxon>
        <taxon>Agaricales</taxon>
        <taxon>Agaricineae</taxon>
        <taxon>Agaricaceae</taxon>
        <taxon>Macrolepiota</taxon>
    </lineage>
</organism>
<gene>
    <name evidence="2" type="ORF">P691DRAFT_222113</name>
</gene>
<protein>
    <submittedName>
        <fullName evidence="2">Uncharacterized protein</fullName>
    </submittedName>
</protein>
<comment type="caution">
    <text evidence="2">The sequence shown here is derived from an EMBL/GenBank/DDBJ whole genome shotgun (WGS) entry which is preliminary data.</text>
</comment>
<evidence type="ECO:0000313" key="2">
    <source>
        <dbReference type="EMBL" id="KAF9452479.1"/>
    </source>
</evidence>
<dbReference type="Proteomes" id="UP000807342">
    <property type="component" value="Unassembled WGS sequence"/>
</dbReference>
<feature type="region of interest" description="Disordered" evidence="1">
    <location>
        <begin position="1"/>
        <end position="28"/>
    </location>
</feature>
<name>A0A9P5XKB1_9AGAR</name>
<evidence type="ECO:0000313" key="3">
    <source>
        <dbReference type="Proteomes" id="UP000807342"/>
    </source>
</evidence>
<sequence length="73" mass="7280">MPPSPAANPSPTSSQPSTHPITTHPVVAPTSGTACGLIPNLPTSVLGPPVTGRFVVRSPTSIGSRISEGQIGL</sequence>
<evidence type="ECO:0000256" key="1">
    <source>
        <dbReference type="SAM" id="MobiDB-lite"/>
    </source>
</evidence>
<dbReference type="EMBL" id="MU151071">
    <property type="protein sequence ID" value="KAF9452479.1"/>
    <property type="molecule type" value="Genomic_DNA"/>
</dbReference>
<reference evidence="2" key="1">
    <citation type="submission" date="2020-11" db="EMBL/GenBank/DDBJ databases">
        <authorList>
            <consortium name="DOE Joint Genome Institute"/>
            <person name="Ahrendt S."/>
            <person name="Riley R."/>
            <person name="Andreopoulos W."/>
            <person name="Labutti K."/>
            <person name="Pangilinan J."/>
            <person name="Ruiz-Duenas F.J."/>
            <person name="Barrasa J.M."/>
            <person name="Sanchez-Garcia M."/>
            <person name="Camarero S."/>
            <person name="Miyauchi S."/>
            <person name="Serrano A."/>
            <person name="Linde D."/>
            <person name="Babiker R."/>
            <person name="Drula E."/>
            <person name="Ayuso-Fernandez I."/>
            <person name="Pacheco R."/>
            <person name="Padilla G."/>
            <person name="Ferreira P."/>
            <person name="Barriuso J."/>
            <person name="Kellner H."/>
            <person name="Castanera R."/>
            <person name="Alfaro M."/>
            <person name="Ramirez L."/>
            <person name="Pisabarro A.G."/>
            <person name="Kuo A."/>
            <person name="Tritt A."/>
            <person name="Lipzen A."/>
            <person name="He G."/>
            <person name="Yan M."/>
            <person name="Ng V."/>
            <person name="Cullen D."/>
            <person name="Martin F."/>
            <person name="Rosso M.-N."/>
            <person name="Henrissat B."/>
            <person name="Hibbett D."/>
            <person name="Martinez A.T."/>
            <person name="Grigoriev I.V."/>
        </authorList>
    </citation>
    <scope>NUCLEOTIDE SEQUENCE</scope>
    <source>
        <strain evidence="2">MF-IS2</strain>
    </source>
</reference>
<dbReference type="AlphaFoldDB" id="A0A9P5XKB1"/>